<comment type="similarity">
    <text evidence="1">Belongs to the 'GDSL' lipolytic enzyme family. Platelet-activating factor acetylhydrolase IB beta/gamma subunits subfamily.</text>
</comment>
<dbReference type="Pfam" id="PF13472">
    <property type="entry name" value="Lipase_GDSL_2"/>
    <property type="match status" value="1"/>
</dbReference>
<reference evidence="4 5" key="1">
    <citation type="submission" date="2022-08" db="EMBL/GenBank/DDBJ databases">
        <title>Reclassification of Massilia species as members of the genera Telluria, Duganella, Pseudoduganella, Mokoshia gen. nov. and Zemynaea gen. nov. using orthogonal and non-orthogonal genome-based approaches.</title>
        <authorList>
            <person name="Bowman J.P."/>
        </authorList>
    </citation>
    <scope>NUCLEOTIDE SEQUENCE [LARGE SCALE GENOMIC DNA]</scope>
    <source>
        <strain evidence="4 5">JCM 31607</strain>
    </source>
</reference>
<organism evidence="4 5">
    <name type="scientific">Massilia solisilvae</name>
    <dbReference type="NCBI Taxonomy" id="1811225"/>
    <lineage>
        <taxon>Bacteria</taxon>
        <taxon>Pseudomonadati</taxon>
        <taxon>Pseudomonadota</taxon>
        <taxon>Betaproteobacteria</taxon>
        <taxon>Burkholderiales</taxon>
        <taxon>Oxalobacteraceae</taxon>
        <taxon>Telluria group</taxon>
        <taxon>Massilia</taxon>
    </lineage>
</organism>
<evidence type="ECO:0000313" key="4">
    <source>
        <dbReference type="EMBL" id="MCS0608747.1"/>
    </source>
</evidence>
<dbReference type="SUPFAM" id="SSF52266">
    <property type="entry name" value="SGNH hydrolase"/>
    <property type="match status" value="1"/>
</dbReference>
<protein>
    <submittedName>
        <fullName evidence="4">GDSL-type esterase/lipase family protein</fullName>
    </submittedName>
</protein>
<dbReference type="EMBL" id="JANUGV010000002">
    <property type="protein sequence ID" value="MCS0608747.1"/>
    <property type="molecule type" value="Genomic_DNA"/>
</dbReference>
<dbReference type="Proteomes" id="UP001205861">
    <property type="component" value="Unassembled WGS sequence"/>
</dbReference>
<evidence type="ECO:0000259" key="3">
    <source>
        <dbReference type="Pfam" id="PF13472"/>
    </source>
</evidence>
<keyword evidence="5" id="KW-1185">Reference proteome</keyword>
<proteinExistence type="inferred from homology"/>
<evidence type="ECO:0000313" key="5">
    <source>
        <dbReference type="Proteomes" id="UP001205861"/>
    </source>
</evidence>
<dbReference type="InterPro" id="IPR013830">
    <property type="entry name" value="SGNH_hydro"/>
</dbReference>
<feature type="domain" description="SGNH hydrolase-type esterase" evidence="3">
    <location>
        <begin position="61"/>
        <end position="236"/>
    </location>
</feature>
<evidence type="ECO:0000256" key="2">
    <source>
        <dbReference type="SAM" id="SignalP"/>
    </source>
</evidence>
<gene>
    <name evidence="4" type="ORF">NX773_11280</name>
</gene>
<comment type="caution">
    <text evidence="4">The sequence shown here is derived from an EMBL/GenBank/DDBJ whole genome shotgun (WGS) entry which is preliminary data.</text>
</comment>
<keyword evidence="2" id="KW-0732">Signal</keyword>
<evidence type="ECO:0000256" key="1">
    <source>
        <dbReference type="ARBA" id="ARBA00038184"/>
    </source>
</evidence>
<dbReference type="RefSeq" id="WP_258856417.1">
    <property type="nucleotide sequence ID" value="NZ_JANUGV010000002.1"/>
</dbReference>
<feature type="chain" id="PRO_5045759814" evidence="2">
    <location>
        <begin position="23"/>
        <end position="250"/>
    </location>
</feature>
<dbReference type="Gene3D" id="3.40.50.1110">
    <property type="entry name" value="SGNH hydrolase"/>
    <property type="match status" value="1"/>
</dbReference>
<accession>A0ABT2BJR0</accession>
<dbReference type="InterPro" id="IPR036514">
    <property type="entry name" value="SGNH_hydro_sf"/>
</dbReference>
<feature type="signal peptide" evidence="2">
    <location>
        <begin position="1"/>
        <end position="22"/>
    </location>
</feature>
<sequence>MKRTFTTALLLAIALAVGPTYAQVPSRLSASEAFEKQDNGVFLKKHASFLERGKSPVGLLFIGDSITERWRVAPHIWDHYYGKYQPANFGIGGDRTQNVIWQIEHGELDGLSPKVTVLMLGTNNSLDYTADEIAAADRKIVGMIRARLPDTKILILGVFPRGPRNAKGGPITPEAVEEAAKRMKTIAAVNQQLASLDDGRTIRYLDITPVFLGQDGRIPNSIMPDQLHPGPAGYQLWADAMQPLLESMLK</sequence>
<dbReference type="PANTHER" id="PTHR11852">
    <property type="entry name" value="PLATELET-ACTIVATING FACTOR ACETYLHYDROLASE"/>
    <property type="match status" value="1"/>
</dbReference>
<dbReference type="PANTHER" id="PTHR11852:SF0">
    <property type="entry name" value="PLATELET-ACTIVATING FACTOR ACETYLHYDROLASE IB SUBUNIT BETA HOMOLOG"/>
    <property type="match status" value="1"/>
</dbReference>
<name>A0ABT2BJR0_9BURK</name>